<organism evidence="1 2">
    <name type="scientific">Hyaloscypha hepaticicola</name>
    <dbReference type="NCBI Taxonomy" id="2082293"/>
    <lineage>
        <taxon>Eukaryota</taxon>
        <taxon>Fungi</taxon>
        <taxon>Dikarya</taxon>
        <taxon>Ascomycota</taxon>
        <taxon>Pezizomycotina</taxon>
        <taxon>Leotiomycetes</taxon>
        <taxon>Helotiales</taxon>
        <taxon>Hyaloscyphaceae</taxon>
        <taxon>Hyaloscypha</taxon>
    </lineage>
</organism>
<dbReference type="Proteomes" id="UP000235672">
    <property type="component" value="Unassembled WGS sequence"/>
</dbReference>
<proteinExistence type="predicted"/>
<gene>
    <name evidence="1" type="ORF">NA56DRAFT_743224</name>
</gene>
<dbReference type="AlphaFoldDB" id="A0A2J6QNV0"/>
<accession>A0A2J6QNV0</accession>
<evidence type="ECO:0000313" key="2">
    <source>
        <dbReference type="Proteomes" id="UP000235672"/>
    </source>
</evidence>
<sequence length="380" mass="42251">MEDNLETWPVEIWVMNATSNGALFGIVGSWRAVAPEQLCQTMHSVPNIKSSDAVPDHQDQIDPEPNNLLLLSVSTIQSLRLSWTPSPFEALLNQFLTPTRGFDSLAGGQICRSLDEPCVNVSAFMLLTRLSTALLDTIFLNEEALLAPAGSKLTNHYPLRKKSTILSSPLRSRKDNQQLRLHICNAVQQRLTCVGRSKTRHSAQLRSFARVHILLNIGKGPHKLATPYQDKSIRFKDICPIDPVEALKDLYGQGIQSAELRNWISTWPWPTSTLTLKDCVSYGDRETAQKVRLRVFPRPNCLCSSSSSHELWITRVLKYARFSQLILCCCWVGMDHLIDRLGGVSAESMGRTATDTESTVFFPVGMLKGGVSFSGILSLG</sequence>
<dbReference type="EMBL" id="KZ613465">
    <property type="protein sequence ID" value="PMD27933.1"/>
    <property type="molecule type" value="Genomic_DNA"/>
</dbReference>
<name>A0A2J6QNV0_9HELO</name>
<reference evidence="1 2" key="1">
    <citation type="submission" date="2016-05" db="EMBL/GenBank/DDBJ databases">
        <title>A degradative enzymes factory behind the ericoid mycorrhizal symbiosis.</title>
        <authorList>
            <consortium name="DOE Joint Genome Institute"/>
            <person name="Martino E."/>
            <person name="Morin E."/>
            <person name="Grelet G."/>
            <person name="Kuo A."/>
            <person name="Kohler A."/>
            <person name="Daghino S."/>
            <person name="Barry K."/>
            <person name="Choi C."/>
            <person name="Cichocki N."/>
            <person name="Clum A."/>
            <person name="Copeland A."/>
            <person name="Hainaut M."/>
            <person name="Haridas S."/>
            <person name="Labutti K."/>
            <person name="Lindquist E."/>
            <person name="Lipzen A."/>
            <person name="Khouja H.-R."/>
            <person name="Murat C."/>
            <person name="Ohm R."/>
            <person name="Olson A."/>
            <person name="Spatafora J."/>
            <person name="Veneault-Fourrey C."/>
            <person name="Henrissat B."/>
            <person name="Grigoriev I."/>
            <person name="Martin F."/>
            <person name="Perotto S."/>
        </authorList>
    </citation>
    <scope>NUCLEOTIDE SEQUENCE [LARGE SCALE GENOMIC DNA]</scope>
    <source>
        <strain evidence="1 2">UAMH 7357</strain>
    </source>
</reference>
<evidence type="ECO:0000313" key="1">
    <source>
        <dbReference type="EMBL" id="PMD27933.1"/>
    </source>
</evidence>
<keyword evidence="2" id="KW-1185">Reference proteome</keyword>
<protein>
    <submittedName>
        <fullName evidence="1">Uncharacterized protein</fullName>
    </submittedName>
</protein>